<dbReference type="InterPro" id="IPR007312">
    <property type="entry name" value="Phosphoesterase"/>
</dbReference>
<feature type="transmembrane region" description="Helical" evidence="2">
    <location>
        <begin position="7"/>
        <end position="26"/>
    </location>
</feature>
<accession>A0A2T2WEV9</accession>
<evidence type="ECO:0000256" key="1">
    <source>
        <dbReference type="ARBA" id="ARBA00022801"/>
    </source>
</evidence>
<name>A0A2T2WEV9_9FIRM</name>
<dbReference type="InterPro" id="IPR017850">
    <property type="entry name" value="Alkaline_phosphatase_core_sf"/>
</dbReference>
<sequence>MKGLGRAGAVTLIAIMLTCIGLYWYLRAEPNYPRPTAIGRMPHLRHVFVIMMENHSLDALTWRDAPYIRELIKHDGYDYSYFGVTHVSLPNYVALVSGSTQGTYSDNPNQRFFTPTLMAQLTRHHISWQGVMQSIPQAGYRGNWYPQPPGKNPVLMPINALYAKKHDPFMLFPAIARADGSHIVPLRRLTAELQSGHVPRLVWITPNLCSDMHGQPVGSRNCPSNHSQLLIRRGNRFLRKLVPEITRSRAFSGHSVIFITWDEAQMPRSFFNLGAWKRWLMPGPQSPTFLGVPIGGGSVPLIAIIPGKQQPPHVHLWADHYSLLKTIEAGFGLAFLGQAQSSRVVPLSVLVQAR</sequence>
<evidence type="ECO:0000313" key="4">
    <source>
        <dbReference type="Proteomes" id="UP000241848"/>
    </source>
</evidence>
<keyword evidence="2" id="KW-0472">Membrane</keyword>
<evidence type="ECO:0000313" key="3">
    <source>
        <dbReference type="EMBL" id="PSR20758.1"/>
    </source>
</evidence>
<dbReference type="GO" id="GO:0009395">
    <property type="term" value="P:phospholipid catabolic process"/>
    <property type="evidence" value="ECO:0007669"/>
    <property type="project" value="TreeGrafter"/>
</dbReference>
<dbReference type="GO" id="GO:0016788">
    <property type="term" value="F:hydrolase activity, acting on ester bonds"/>
    <property type="evidence" value="ECO:0007669"/>
    <property type="project" value="InterPro"/>
</dbReference>
<protein>
    <submittedName>
        <fullName evidence="3">Phosphoesterase</fullName>
    </submittedName>
</protein>
<dbReference type="Pfam" id="PF04185">
    <property type="entry name" value="Phosphoesterase"/>
    <property type="match status" value="1"/>
</dbReference>
<evidence type="ECO:0000256" key="2">
    <source>
        <dbReference type="SAM" id="Phobius"/>
    </source>
</evidence>
<keyword evidence="2" id="KW-0812">Transmembrane</keyword>
<dbReference type="PANTHER" id="PTHR31956:SF8">
    <property type="entry name" value="ACID PHOSPHATASE PHOA (AFU_ORTHOLOGUE AFUA_1G03570)"/>
    <property type="match status" value="1"/>
</dbReference>
<organism evidence="3 4">
    <name type="scientific">Sulfobacillus acidophilus</name>
    <dbReference type="NCBI Taxonomy" id="53633"/>
    <lineage>
        <taxon>Bacteria</taxon>
        <taxon>Bacillati</taxon>
        <taxon>Bacillota</taxon>
        <taxon>Clostridia</taxon>
        <taxon>Eubacteriales</taxon>
        <taxon>Clostridiales Family XVII. Incertae Sedis</taxon>
        <taxon>Sulfobacillus</taxon>
    </lineage>
</organism>
<dbReference type="EMBL" id="PXYV01000051">
    <property type="protein sequence ID" value="PSR20758.1"/>
    <property type="molecule type" value="Genomic_DNA"/>
</dbReference>
<comment type="caution">
    <text evidence="3">The sequence shown here is derived from an EMBL/GenBank/DDBJ whole genome shotgun (WGS) entry which is preliminary data.</text>
</comment>
<keyword evidence="1" id="KW-0378">Hydrolase</keyword>
<dbReference type="PANTHER" id="PTHR31956">
    <property type="entry name" value="NON-SPECIFIC PHOSPHOLIPASE C4-RELATED"/>
    <property type="match status" value="1"/>
</dbReference>
<dbReference type="Proteomes" id="UP000241848">
    <property type="component" value="Unassembled WGS sequence"/>
</dbReference>
<keyword evidence="2" id="KW-1133">Transmembrane helix</keyword>
<dbReference type="Gene3D" id="3.40.720.10">
    <property type="entry name" value="Alkaline Phosphatase, subunit A"/>
    <property type="match status" value="1"/>
</dbReference>
<gene>
    <name evidence="3" type="ORF">C7B45_13510</name>
</gene>
<proteinExistence type="predicted"/>
<dbReference type="AlphaFoldDB" id="A0A2T2WEV9"/>
<reference evidence="3 4" key="1">
    <citation type="journal article" date="2014" name="BMC Genomics">
        <title>Comparison of environmental and isolate Sulfobacillus genomes reveals diverse carbon, sulfur, nitrogen, and hydrogen metabolisms.</title>
        <authorList>
            <person name="Justice N.B."/>
            <person name="Norman A."/>
            <person name="Brown C.T."/>
            <person name="Singh A."/>
            <person name="Thomas B.C."/>
            <person name="Banfield J.F."/>
        </authorList>
    </citation>
    <scope>NUCLEOTIDE SEQUENCE [LARGE SCALE GENOMIC DNA]</scope>
    <source>
        <strain evidence="3">AMDSBA3</strain>
    </source>
</reference>